<dbReference type="Proteomes" id="UP000235388">
    <property type="component" value="Unassembled WGS sequence"/>
</dbReference>
<dbReference type="OrthoDB" id="2507615at2759"/>
<dbReference type="AlphaFoldDB" id="A0A2N5UW94"/>
<comment type="caution">
    <text evidence="1">The sequence shown here is derived from an EMBL/GenBank/DDBJ whole genome shotgun (WGS) entry which is preliminary data.</text>
</comment>
<evidence type="ECO:0000313" key="2">
    <source>
        <dbReference type="Proteomes" id="UP000235388"/>
    </source>
</evidence>
<proteinExistence type="predicted"/>
<gene>
    <name evidence="1" type="ORF">PCANC_13131</name>
</gene>
<evidence type="ECO:0000313" key="1">
    <source>
        <dbReference type="EMBL" id="PLW42033.1"/>
    </source>
</evidence>
<name>A0A2N5UW94_9BASI</name>
<protein>
    <submittedName>
        <fullName evidence="1">Uncharacterized protein</fullName>
    </submittedName>
</protein>
<sequence>MILTTIRKPTNVMVDTSQSFQAAIARFEDLAQKQLHDPEFPSNNNKKTITYLLKFISDWMASDDTYRKPNQ</sequence>
<dbReference type="EMBL" id="PGCJ01000162">
    <property type="protein sequence ID" value="PLW42033.1"/>
    <property type="molecule type" value="Genomic_DNA"/>
</dbReference>
<organism evidence="1 2">
    <name type="scientific">Puccinia coronata f. sp. avenae</name>
    <dbReference type="NCBI Taxonomy" id="200324"/>
    <lineage>
        <taxon>Eukaryota</taxon>
        <taxon>Fungi</taxon>
        <taxon>Dikarya</taxon>
        <taxon>Basidiomycota</taxon>
        <taxon>Pucciniomycotina</taxon>
        <taxon>Pucciniomycetes</taxon>
        <taxon>Pucciniales</taxon>
        <taxon>Pucciniaceae</taxon>
        <taxon>Puccinia</taxon>
    </lineage>
</organism>
<reference evidence="1 2" key="1">
    <citation type="submission" date="2017-11" db="EMBL/GenBank/DDBJ databases">
        <title>De novo assembly and phasing of dikaryotic genomes from two isolates of Puccinia coronata f. sp. avenae, the causal agent of oat crown rust.</title>
        <authorList>
            <person name="Miller M.E."/>
            <person name="Zhang Y."/>
            <person name="Omidvar V."/>
            <person name="Sperschneider J."/>
            <person name="Schwessinger B."/>
            <person name="Raley C."/>
            <person name="Palmer J.M."/>
            <person name="Garnica D."/>
            <person name="Upadhyaya N."/>
            <person name="Rathjen J."/>
            <person name="Taylor J.M."/>
            <person name="Park R.F."/>
            <person name="Dodds P.N."/>
            <person name="Hirsch C.D."/>
            <person name="Kianian S.F."/>
            <person name="Figueroa M."/>
        </authorList>
    </citation>
    <scope>NUCLEOTIDE SEQUENCE [LARGE SCALE GENOMIC DNA]</scope>
    <source>
        <strain evidence="1">12NC29</strain>
    </source>
</reference>
<keyword evidence="2" id="KW-1185">Reference proteome</keyword>
<accession>A0A2N5UW94</accession>